<keyword evidence="2" id="KW-0472">Membrane</keyword>
<evidence type="ECO:0000256" key="1">
    <source>
        <dbReference type="SAM" id="MobiDB-lite"/>
    </source>
</evidence>
<dbReference type="OMA" id="NAYWTRW"/>
<dbReference type="Proteomes" id="UP000751190">
    <property type="component" value="Unassembled WGS sequence"/>
</dbReference>
<keyword evidence="5" id="KW-1185">Reference proteome</keyword>
<evidence type="ECO:0000259" key="3">
    <source>
        <dbReference type="Pfam" id="PF09335"/>
    </source>
</evidence>
<sequence>MRTRGRRPQREKVGARPQAEDNAYWTRWADWLDSRSPPPSPSPDSSLTTPEAESAVALGALGATAIVSEGIQLVGTGALIYLAKEFAGASDLPGAVDYLSSYFQGLGLAGYALYGAIMAFLQVVPLASAFVLTVSSGVIFGSTAKATALVSAASTSSAAVAFVIARYVLRERLLEVASENKTVLALDRALSKADFRSSLLVIMLLRSSPLLPFSWASYLFGISTVPFSAYILGSWLGTLPAIFAYVQVGELGSEAALSGHPPSWLVYFGIAATLAAITLVGDLASKTLKDLDIDLQD</sequence>
<feature type="domain" description="VTT" evidence="3">
    <location>
        <begin position="131"/>
        <end position="250"/>
    </location>
</feature>
<feature type="transmembrane region" description="Helical" evidence="2">
    <location>
        <begin position="264"/>
        <end position="284"/>
    </location>
</feature>
<feature type="transmembrane region" description="Helical" evidence="2">
    <location>
        <begin position="111"/>
        <end position="140"/>
    </location>
</feature>
<evidence type="ECO:0000256" key="2">
    <source>
        <dbReference type="SAM" id="Phobius"/>
    </source>
</evidence>
<feature type="region of interest" description="Disordered" evidence="1">
    <location>
        <begin position="1"/>
        <end position="21"/>
    </location>
</feature>
<evidence type="ECO:0000313" key="4">
    <source>
        <dbReference type="EMBL" id="KAG8458237.1"/>
    </source>
</evidence>
<name>A0A8J5XCL7_DIALT</name>
<reference evidence="4" key="1">
    <citation type="submission" date="2021-05" db="EMBL/GenBank/DDBJ databases">
        <title>The genome of the haptophyte Pavlova lutheri (Diacronema luteri, Pavlovales) - a model for lipid biosynthesis in eukaryotic algae.</title>
        <authorList>
            <person name="Hulatt C.J."/>
            <person name="Posewitz M.C."/>
        </authorList>
    </citation>
    <scope>NUCLEOTIDE SEQUENCE</scope>
    <source>
        <strain evidence="4">NIVA-4/92</strain>
    </source>
</reference>
<dbReference type="AlphaFoldDB" id="A0A8J5XCL7"/>
<gene>
    <name evidence="4" type="ORF">KFE25_001529</name>
</gene>
<dbReference type="EMBL" id="JAGTXO010000055">
    <property type="protein sequence ID" value="KAG8458237.1"/>
    <property type="molecule type" value="Genomic_DNA"/>
</dbReference>
<dbReference type="OrthoDB" id="166803at2759"/>
<organism evidence="4 5">
    <name type="scientific">Diacronema lutheri</name>
    <name type="common">Unicellular marine alga</name>
    <name type="synonym">Monochrysis lutheri</name>
    <dbReference type="NCBI Taxonomy" id="2081491"/>
    <lineage>
        <taxon>Eukaryota</taxon>
        <taxon>Haptista</taxon>
        <taxon>Haptophyta</taxon>
        <taxon>Pavlovophyceae</taxon>
        <taxon>Pavlovales</taxon>
        <taxon>Pavlovaceae</taxon>
        <taxon>Diacronema</taxon>
    </lineage>
</organism>
<feature type="transmembrane region" description="Helical" evidence="2">
    <location>
        <begin position="146"/>
        <end position="169"/>
    </location>
</feature>
<dbReference type="PANTHER" id="PTHR46826:SF1">
    <property type="entry name" value="TVP38_TMEM64 FAMILY MEMBRANE PROTEIN YDJX"/>
    <property type="match status" value="1"/>
</dbReference>
<dbReference type="Pfam" id="PF09335">
    <property type="entry name" value="VTT_dom"/>
    <property type="match status" value="1"/>
</dbReference>
<dbReference type="InterPro" id="IPR032816">
    <property type="entry name" value="VTT_dom"/>
</dbReference>
<evidence type="ECO:0000313" key="5">
    <source>
        <dbReference type="Proteomes" id="UP000751190"/>
    </source>
</evidence>
<dbReference type="InterPro" id="IPR053240">
    <property type="entry name" value="VTT_domain"/>
</dbReference>
<keyword evidence="2" id="KW-0812">Transmembrane</keyword>
<proteinExistence type="predicted"/>
<comment type="caution">
    <text evidence="4">The sequence shown here is derived from an EMBL/GenBank/DDBJ whole genome shotgun (WGS) entry which is preliminary data.</text>
</comment>
<protein>
    <recommendedName>
        <fullName evidence="3">VTT domain-containing protein</fullName>
    </recommendedName>
</protein>
<keyword evidence="2" id="KW-1133">Transmembrane helix</keyword>
<accession>A0A8J5XCL7</accession>
<dbReference type="PANTHER" id="PTHR46826">
    <property type="match status" value="1"/>
</dbReference>
<feature type="transmembrane region" description="Helical" evidence="2">
    <location>
        <begin position="215"/>
        <end position="244"/>
    </location>
</feature>